<accession>A0A0E9QPF2</accession>
<dbReference type="PROSITE" id="PS50267">
    <property type="entry name" value="NA_NEUROTRAN_SYMP_3"/>
    <property type="match status" value="1"/>
</dbReference>
<reference evidence="7" key="1">
    <citation type="submission" date="2014-11" db="EMBL/GenBank/DDBJ databases">
        <authorList>
            <person name="Amaro Gonzalez C."/>
        </authorList>
    </citation>
    <scope>NUCLEOTIDE SEQUENCE</scope>
</reference>
<dbReference type="GO" id="GO:0005283">
    <property type="term" value="F:amino acid:sodium symporter activity"/>
    <property type="evidence" value="ECO:0007669"/>
    <property type="project" value="TreeGrafter"/>
</dbReference>
<evidence type="ECO:0000256" key="6">
    <source>
        <dbReference type="SAM" id="Phobius"/>
    </source>
</evidence>
<dbReference type="SUPFAM" id="SSF161070">
    <property type="entry name" value="SNF-like"/>
    <property type="match status" value="1"/>
</dbReference>
<feature type="transmembrane region" description="Helical" evidence="6">
    <location>
        <begin position="25"/>
        <end position="45"/>
    </location>
</feature>
<keyword evidence="5 6" id="KW-0472">Membrane</keyword>
<keyword evidence="4 6" id="KW-1133">Transmembrane helix</keyword>
<dbReference type="AlphaFoldDB" id="A0A0E9QPF2"/>
<dbReference type="InterPro" id="IPR000175">
    <property type="entry name" value="Na/ntran_symport"/>
</dbReference>
<sequence length="66" mass="7424">MVSDCLCFSRRLLEMTRGTEDLGGLRWELFGLLILAWAIVYLCIFKGVKSTGKVSAESLSFLCMMI</sequence>
<dbReference type="GO" id="GO:0005886">
    <property type="term" value="C:plasma membrane"/>
    <property type="evidence" value="ECO:0007669"/>
    <property type="project" value="TreeGrafter"/>
</dbReference>
<keyword evidence="3 6" id="KW-0812">Transmembrane</keyword>
<dbReference type="GO" id="GO:0089718">
    <property type="term" value="P:amino acid import across plasma membrane"/>
    <property type="evidence" value="ECO:0007669"/>
    <property type="project" value="TreeGrafter"/>
</dbReference>
<evidence type="ECO:0000256" key="2">
    <source>
        <dbReference type="ARBA" id="ARBA00022448"/>
    </source>
</evidence>
<name>A0A0E9QPF2_ANGAN</name>
<comment type="subcellular location">
    <subcellularLocation>
        <location evidence="1">Membrane</location>
        <topology evidence="1">Multi-pass membrane protein</topology>
    </subcellularLocation>
</comment>
<dbReference type="InterPro" id="IPR037272">
    <property type="entry name" value="SNS_sf"/>
</dbReference>
<evidence type="ECO:0000256" key="5">
    <source>
        <dbReference type="ARBA" id="ARBA00023136"/>
    </source>
</evidence>
<evidence type="ECO:0000256" key="3">
    <source>
        <dbReference type="ARBA" id="ARBA00022692"/>
    </source>
</evidence>
<protein>
    <submittedName>
        <fullName evidence="7">Uncharacterized protein</fullName>
    </submittedName>
</protein>
<evidence type="ECO:0000256" key="4">
    <source>
        <dbReference type="ARBA" id="ARBA00022989"/>
    </source>
</evidence>
<dbReference type="PANTHER" id="PTHR11616">
    <property type="entry name" value="SODIUM/CHLORIDE DEPENDENT TRANSPORTER"/>
    <property type="match status" value="1"/>
</dbReference>
<keyword evidence="2" id="KW-0813">Transport</keyword>
<proteinExistence type="predicted"/>
<evidence type="ECO:0000313" key="7">
    <source>
        <dbReference type="EMBL" id="JAH18694.1"/>
    </source>
</evidence>
<evidence type="ECO:0000256" key="1">
    <source>
        <dbReference type="ARBA" id="ARBA00004141"/>
    </source>
</evidence>
<organism evidence="7">
    <name type="scientific">Anguilla anguilla</name>
    <name type="common">European freshwater eel</name>
    <name type="synonym">Muraena anguilla</name>
    <dbReference type="NCBI Taxonomy" id="7936"/>
    <lineage>
        <taxon>Eukaryota</taxon>
        <taxon>Metazoa</taxon>
        <taxon>Chordata</taxon>
        <taxon>Craniata</taxon>
        <taxon>Vertebrata</taxon>
        <taxon>Euteleostomi</taxon>
        <taxon>Actinopterygii</taxon>
        <taxon>Neopterygii</taxon>
        <taxon>Teleostei</taxon>
        <taxon>Anguilliformes</taxon>
        <taxon>Anguillidae</taxon>
        <taxon>Anguilla</taxon>
    </lineage>
</organism>
<reference evidence="7" key="2">
    <citation type="journal article" date="2015" name="Fish Shellfish Immunol.">
        <title>Early steps in the European eel (Anguilla anguilla)-Vibrio vulnificus interaction in the gills: Role of the RtxA13 toxin.</title>
        <authorList>
            <person name="Callol A."/>
            <person name="Pajuelo D."/>
            <person name="Ebbesson L."/>
            <person name="Teles M."/>
            <person name="MacKenzie S."/>
            <person name="Amaro C."/>
        </authorList>
    </citation>
    <scope>NUCLEOTIDE SEQUENCE</scope>
</reference>
<dbReference type="Pfam" id="PF00209">
    <property type="entry name" value="SNF"/>
    <property type="match status" value="1"/>
</dbReference>
<dbReference type="PANTHER" id="PTHR11616:SF133">
    <property type="entry name" value="TRANSPORTER"/>
    <property type="match status" value="1"/>
</dbReference>
<dbReference type="EMBL" id="GBXM01089883">
    <property type="protein sequence ID" value="JAH18694.1"/>
    <property type="molecule type" value="Transcribed_RNA"/>
</dbReference>